<keyword evidence="1" id="KW-0732">Signal</keyword>
<dbReference type="RefSeq" id="WP_377176220.1">
    <property type="nucleotide sequence ID" value="NZ_JBHTMY010000002.1"/>
</dbReference>
<dbReference type="InterPro" id="IPR011250">
    <property type="entry name" value="OMP/PagP_B-barrel"/>
</dbReference>
<dbReference type="SUPFAM" id="SSF56925">
    <property type="entry name" value="OMPA-like"/>
    <property type="match status" value="1"/>
</dbReference>
<gene>
    <name evidence="3" type="ORF">ACFQ39_02785</name>
</gene>
<proteinExistence type="predicted"/>
<feature type="domain" description="DUF6089" evidence="2">
    <location>
        <begin position="6"/>
        <end position="222"/>
    </location>
</feature>
<keyword evidence="4" id="KW-1185">Reference proteome</keyword>
<sequence length="225" mass="25445">MKRRYIFFGVFLCFFTVSQAQINELGAFLGGSNYIGDIGKENYIWPNSFAAGLVYKWNMHPRYAIRTNYTYTKLTADDLDSDNSYRKERGFDFANDLHDFSVGIEFNFFKYNLDKLGYTQTPYIVLQAGVANYAVRGDVEGNEGGRTFNFVLPFGLGYKFKLAPNIGVAVESTFRYTFKDDIDGYPYSGSEGVDIGNSNGNDWYVFTGISIVYAFGRPGCYTGSF</sequence>
<accession>A0ABW3XYW4</accession>
<name>A0ABW3XYW4_9FLAO</name>
<evidence type="ECO:0000313" key="4">
    <source>
        <dbReference type="Proteomes" id="UP001597201"/>
    </source>
</evidence>
<dbReference type="EMBL" id="JBHTMY010000002">
    <property type="protein sequence ID" value="MFD1314529.1"/>
    <property type="molecule type" value="Genomic_DNA"/>
</dbReference>
<evidence type="ECO:0000313" key="3">
    <source>
        <dbReference type="EMBL" id="MFD1314529.1"/>
    </source>
</evidence>
<feature type="chain" id="PRO_5045615306" evidence="1">
    <location>
        <begin position="21"/>
        <end position="225"/>
    </location>
</feature>
<dbReference type="Proteomes" id="UP001597201">
    <property type="component" value="Unassembled WGS sequence"/>
</dbReference>
<comment type="caution">
    <text evidence="3">The sequence shown here is derived from an EMBL/GenBank/DDBJ whole genome shotgun (WGS) entry which is preliminary data.</text>
</comment>
<evidence type="ECO:0000256" key="1">
    <source>
        <dbReference type="SAM" id="SignalP"/>
    </source>
</evidence>
<dbReference type="InterPro" id="IPR045743">
    <property type="entry name" value="DUF6089"/>
</dbReference>
<reference evidence="4" key="1">
    <citation type="journal article" date="2019" name="Int. J. Syst. Evol. Microbiol.">
        <title>The Global Catalogue of Microorganisms (GCM) 10K type strain sequencing project: providing services to taxonomists for standard genome sequencing and annotation.</title>
        <authorList>
            <consortium name="The Broad Institute Genomics Platform"/>
            <consortium name="The Broad Institute Genome Sequencing Center for Infectious Disease"/>
            <person name="Wu L."/>
            <person name="Ma J."/>
        </authorList>
    </citation>
    <scope>NUCLEOTIDE SEQUENCE [LARGE SCALE GENOMIC DNA]</scope>
    <source>
        <strain evidence="4">CCUG 61485</strain>
    </source>
</reference>
<evidence type="ECO:0000259" key="2">
    <source>
        <dbReference type="Pfam" id="PF19573"/>
    </source>
</evidence>
<feature type="signal peptide" evidence="1">
    <location>
        <begin position="1"/>
        <end position="20"/>
    </location>
</feature>
<organism evidence="3 4">
    <name type="scientific">Namhaeicola litoreus</name>
    <dbReference type="NCBI Taxonomy" id="1052145"/>
    <lineage>
        <taxon>Bacteria</taxon>
        <taxon>Pseudomonadati</taxon>
        <taxon>Bacteroidota</taxon>
        <taxon>Flavobacteriia</taxon>
        <taxon>Flavobacteriales</taxon>
        <taxon>Flavobacteriaceae</taxon>
        <taxon>Namhaeicola</taxon>
    </lineage>
</organism>
<dbReference type="Pfam" id="PF19573">
    <property type="entry name" value="DUF6089"/>
    <property type="match status" value="1"/>
</dbReference>
<protein>
    <submittedName>
        <fullName evidence="3">DUF6089 family protein</fullName>
    </submittedName>
</protein>